<evidence type="ECO:0008006" key="6">
    <source>
        <dbReference type="Google" id="ProtNLM"/>
    </source>
</evidence>
<evidence type="ECO:0000256" key="3">
    <source>
        <dbReference type="SAM" id="Phobius"/>
    </source>
</evidence>
<comment type="subcellular location">
    <subcellularLocation>
        <location evidence="1">Cell surface</location>
    </subcellularLocation>
</comment>
<evidence type="ECO:0000313" key="5">
    <source>
        <dbReference type="Proteomes" id="UP000282892"/>
    </source>
</evidence>
<proteinExistence type="predicted"/>
<dbReference type="OrthoDB" id="2967834at2"/>
<protein>
    <recommendedName>
        <fullName evidence="6">Prepilin-type cleavage/methylation domain-containing protein</fullName>
    </recommendedName>
</protein>
<dbReference type="PROSITE" id="PS00409">
    <property type="entry name" value="PROKAR_NTER_METHYL"/>
    <property type="match status" value="1"/>
</dbReference>
<evidence type="ECO:0000256" key="2">
    <source>
        <dbReference type="ARBA" id="ARBA00023287"/>
    </source>
</evidence>
<name>A0A3Q9QX13_9BACI</name>
<reference evidence="4 5" key="1">
    <citation type="submission" date="2017-07" db="EMBL/GenBank/DDBJ databases">
        <title>The complete genome sequence of Bacillus mesonae strain H20-5, an efficient strain improving plant abiotic stress resistance.</title>
        <authorList>
            <person name="Kim S.Y."/>
            <person name="Song H."/>
            <person name="Sang M.K."/>
            <person name="Weon H.-Y."/>
            <person name="Song J."/>
        </authorList>
    </citation>
    <scope>NUCLEOTIDE SEQUENCE [LARGE SCALE GENOMIC DNA]</scope>
    <source>
        <strain evidence="4 5">H20-5</strain>
    </source>
</reference>
<dbReference type="GO" id="GO:0009986">
    <property type="term" value="C:cell surface"/>
    <property type="evidence" value="ECO:0007669"/>
    <property type="project" value="UniProtKB-SubCell"/>
</dbReference>
<dbReference type="Pfam" id="PF07963">
    <property type="entry name" value="N_methyl"/>
    <property type="match status" value="1"/>
</dbReference>
<sequence length="162" mass="18810">MHNKERIRLNQNERGLTLVEVLATLVIMSIVSIIIWSIFFQGFNFSQKAISKNQMQQEMNLLINNLLGIHQTAKEYNLKNINSHCEIKVEIINKDNSTETEIFSHPNMCFKYDIKNSVVPPIVPNRANNDVQLKITISVKNDPNNKITMDTYLYRIKGVKYQ</sequence>
<keyword evidence="3" id="KW-1133">Transmembrane helix</keyword>
<dbReference type="InterPro" id="IPR012902">
    <property type="entry name" value="N_methyl_site"/>
</dbReference>
<dbReference type="AlphaFoldDB" id="A0A3Q9QX13"/>
<dbReference type="Proteomes" id="UP000282892">
    <property type="component" value="Chromosome"/>
</dbReference>
<evidence type="ECO:0000256" key="1">
    <source>
        <dbReference type="ARBA" id="ARBA00004241"/>
    </source>
</evidence>
<gene>
    <name evidence="4" type="ORF">CHR53_20815</name>
</gene>
<dbReference type="STRING" id="1193713.GCA_001636315_01044"/>
<keyword evidence="3" id="KW-0812">Transmembrane</keyword>
<dbReference type="KEGG" id="nmk:CHR53_20815"/>
<keyword evidence="3" id="KW-0472">Membrane</keyword>
<keyword evidence="5" id="KW-1185">Reference proteome</keyword>
<dbReference type="GO" id="GO:0030420">
    <property type="term" value="P:establishment of competence for transformation"/>
    <property type="evidence" value="ECO:0007669"/>
    <property type="project" value="UniProtKB-KW"/>
</dbReference>
<dbReference type="EMBL" id="CP022572">
    <property type="protein sequence ID" value="AZU63513.1"/>
    <property type="molecule type" value="Genomic_DNA"/>
</dbReference>
<accession>A0A3Q9QX13</accession>
<dbReference type="NCBIfam" id="TIGR02532">
    <property type="entry name" value="IV_pilin_GFxxxE"/>
    <property type="match status" value="1"/>
</dbReference>
<evidence type="ECO:0000313" key="4">
    <source>
        <dbReference type="EMBL" id="AZU63513.1"/>
    </source>
</evidence>
<organism evidence="4 5">
    <name type="scientific">Neobacillus mesonae</name>
    <dbReference type="NCBI Taxonomy" id="1193713"/>
    <lineage>
        <taxon>Bacteria</taxon>
        <taxon>Bacillati</taxon>
        <taxon>Bacillota</taxon>
        <taxon>Bacilli</taxon>
        <taxon>Bacillales</taxon>
        <taxon>Bacillaceae</taxon>
        <taxon>Neobacillus</taxon>
    </lineage>
</organism>
<feature type="transmembrane region" description="Helical" evidence="3">
    <location>
        <begin position="21"/>
        <end position="43"/>
    </location>
</feature>
<keyword evidence="2" id="KW-0178">Competence</keyword>